<keyword evidence="1" id="KW-0472">Membrane</keyword>
<accession>A0A844YII6</accession>
<name>A0A844YII6_9SPHN</name>
<keyword evidence="1" id="KW-0812">Transmembrane</keyword>
<dbReference type="EMBL" id="WTYN01000002">
    <property type="protein sequence ID" value="MXO63692.1"/>
    <property type="molecule type" value="Genomic_DNA"/>
</dbReference>
<evidence type="ECO:0000256" key="1">
    <source>
        <dbReference type="SAM" id="Phobius"/>
    </source>
</evidence>
<evidence type="ECO:0000313" key="2">
    <source>
        <dbReference type="EMBL" id="MXO63692.1"/>
    </source>
</evidence>
<gene>
    <name evidence="2" type="ORF">GRI48_11785</name>
</gene>
<feature type="transmembrane region" description="Helical" evidence="1">
    <location>
        <begin position="47"/>
        <end position="65"/>
    </location>
</feature>
<reference evidence="2 3" key="1">
    <citation type="submission" date="2019-12" db="EMBL/GenBank/DDBJ databases">
        <title>Genomic-based taxomic classification of the family Erythrobacteraceae.</title>
        <authorList>
            <person name="Xu L."/>
        </authorList>
    </citation>
    <scope>NUCLEOTIDE SEQUENCE [LARGE SCALE GENOMIC DNA]</scope>
    <source>
        <strain evidence="2 3">MCCC 1A09965</strain>
    </source>
</reference>
<sequence length="94" mass="10185">MVFAAFVRLMRRADKGNDGRLSIYWWPVIAVGAFFAIFTIIQAPADAFYLLGALLALGTGLYFVARRELVDRLNRSSIHSSADQGDCIGSGGGT</sequence>
<dbReference type="AlphaFoldDB" id="A0A844YII6"/>
<proteinExistence type="predicted"/>
<evidence type="ECO:0000313" key="3">
    <source>
        <dbReference type="Proteomes" id="UP000445582"/>
    </source>
</evidence>
<feature type="transmembrane region" description="Helical" evidence="1">
    <location>
        <begin position="21"/>
        <end position="41"/>
    </location>
</feature>
<comment type="caution">
    <text evidence="2">The sequence shown here is derived from an EMBL/GenBank/DDBJ whole genome shotgun (WGS) entry which is preliminary data.</text>
</comment>
<dbReference type="Proteomes" id="UP000445582">
    <property type="component" value="Unassembled WGS sequence"/>
</dbReference>
<evidence type="ECO:0008006" key="4">
    <source>
        <dbReference type="Google" id="ProtNLM"/>
    </source>
</evidence>
<keyword evidence="1" id="KW-1133">Transmembrane helix</keyword>
<organism evidence="2 3">
    <name type="scientific">Qipengyuania oceanensis</name>
    <dbReference type="NCBI Taxonomy" id="1463597"/>
    <lineage>
        <taxon>Bacteria</taxon>
        <taxon>Pseudomonadati</taxon>
        <taxon>Pseudomonadota</taxon>
        <taxon>Alphaproteobacteria</taxon>
        <taxon>Sphingomonadales</taxon>
        <taxon>Erythrobacteraceae</taxon>
        <taxon>Qipengyuania</taxon>
    </lineage>
</organism>
<protein>
    <recommendedName>
        <fullName evidence="4">Amino acid permease</fullName>
    </recommendedName>
</protein>
<keyword evidence="3" id="KW-1185">Reference proteome</keyword>